<dbReference type="AlphaFoldDB" id="A0A849VRQ9"/>
<protein>
    <submittedName>
        <fullName evidence="2">Glycosyltransferase family 39 protein</fullName>
    </submittedName>
</protein>
<keyword evidence="1" id="KW-1133">Transmembrane helix</keyword>
<evidence type="ECO:0000313" key="2">
    <source>
        <dbReference type="EMBL" id="NTS31349.1"/>
    </source>
</evidence>
<dbReference type="EMBL" id="JABUMX010000002">
    <property type="protein sequence ID" value="NTS31349.1"/>
    <property type="molecule type" value="Genomic_DNA"/>
</dbReference>
<comment type="caution">
    <text evidence="2">The sequence shown here is derived from an EMBL/GenBank/DDBJ whole genome shotgun (WGS) entry which is preliminary data.</text>
</comment>
<proteinExistence type="predicted"/>
<feature type="transmembrane region" description="Helical" evidence="1">
    <location>
        <begin position="103"/>
        <end position="126"/>
    </location>
</feature>
<keyword evidence="1" id="KW-0812">Transmembrane</keyword>
<accession>A0A849VRQ9</accession>
<feature type="transmembrane region" description="Helical" evidence="1">
    <location>
        <begin position="301"/>
        <end position="322"/>
    </location>
</feature>
<evidence type="ECO:0000256" key="1">
    <source>
        <dbReference type="SAM" id="Phobius"/>
    </source>
</evidence>
<dbReference type="RefSeq" id="WP_174207977.1">
    <property type="nucleotide sequence ID" value="NZ_JABUMX010000002.1"/>
</dbReference>
<feature type="transmembrane region" description="Helical" evidence="1">
    <location>
        <begin position="186"/>
        <end position="204"/>
    </location>
</feature>
<dbReference type="GO" id="GO:0016740">
    <property type="term" value="F:transferase activity"/>
    <property type="evidence" value="ECO:0007669"/>
    <property type="project" value="UniProtKB-KW"/>
</dbReference>
<organism evidence="2 3">
    <name type="scientific">Phyllobacterium pellucidum</name>
    <dbReference type="NCBI Taxonomy" id="2740464"/>
    <lineage>
        <taxon>Bacteria</taxon>
        <taxon>Pseudomonadati</taxon>
        <taxon>Pseudomonadota</taxon>
        <taxon>Alphaproteobacteria</taxon>
        <taxon>Hyphomicrobiales</taxon>
        <taxon>Phyllobacteriaceae</taxon>
        <taxon>Phyllobacterium</taxon>
    </lineage>
</organism>
<feature type="transmembrane region" description="Helical" evidence="1">
    <location>
        <begin position="261"/>
        <end position="281"/>
    </location>
</feature>
<feature type="transmembrane region" description="Helical" evidence="1">
    <location>
        <begin position="164"/>
        <end position="180"/>
    </location>
</feature>
<keyword evidence="1" id="KW-0472">Membrane</keyword>
<gene>
    <name evidence="2" type="ORF">HQ945_08785</name>
</gene>
<dbReference type="Proteomes" id="UP000550508">
    <property type="component" value="Unassembled WGS sequence"/>
</dbReference>
<evidence type="ECO:0000313" key="3">
    <source>
        <dbReference type="Proteomes" id="UP000550508"/>
    </source>
</evidence>
<feature type="transmembrane region" description="Helical" evidence="1">
    <location>
        <begin position="328"/>
        <end position="345"/>
    </location>
</feature>
<feature type="transmembrane region" description="Helical" evidence="1">
    <location>
        <begin position="21"/>
        <end position="40"/>
    </location>
</feature>
<keyword evidence="2" id="KW-0808">Transferase</keyword>
<keyword evidence="3" id="KW-1185">Reference proteome</keyword>
<reference evidence="2 3" key="1">
    <citation type="submission" date="2020-05" db="EMBL/GenBank/DDBJ databases">
        <authorList>
            <person name="Kim M.K."/>
        </authorList>
    </citation>
    <scope>NUCLEOTIDE SEQUENCE [LARGE SCALE GENOMIC DNA]</scope>
    <source>
        <strain evidence="2 3">BT25</strain>
    </source>
</reference>
<name>A0A849VRQ9_9HYPH</name>
<feature type="transmembrane region" description="Helical" evidence="1">
    <location>
        <begin position="211"/>
        <end position="230"/>
    </location>
</feature>
<feature type="transmembrane region" description="Helical" evidence="1">
    <location>
        <begin position="138"/>
        <end position="157"/>
    </location>
</feature>
<sequence>MPAISAQTPTTRIKSFAARNPAMLFVLCYFAFQIFFLTMISNGAGVDDAEQLAYVGALQWGYGGSQAPLYTWINSIAGDVLGISLFTIYLVKFSMLASLFASVYFGARLLGLSRMVAAAGMLGMFMLPQISWESQRTLTHSVGGTTGCAWAFLAFAWHMKSRSWHSAALLGLGIAAGLLGKFNASFFLIALILAGLSIPSYRAVLLSRSTLAAVLAFIASVIPTGLWALAHTENLLARTHKFEMNAGGHFLLSRLHGEWKVFLNSVLFSGVALAFFGIAWWRSRRDRVTARSSATDAEKFVARLIWFALACVAVGVLVSGAAEVKDRWLQPVLFLSPLYLAVLLDRFIRSDLPLKRFAVVGAICGLIVIPGLAINMLYARDGEDPYIGELDYAKLFATTRAEGNYQSVVSDGPQFPGNLRLYDTSLTPVHMEMPNASARIKFPALFVWFGEDLNPGVMALMSAAGVPTPPTDVRHISLNFRNYPDRNEAVSYVLVPGPAKP</sequence>
<feature type="transmembrane region" description="Helical" evidence="1">
    <location>
        <begin position="357"/>
        <end position="378"/>
    </location>
</feature>